<accession>A0ACC0ADA5</accession>
<comment type="caution">
    <text evidence="1">The sequence shown here is derived from an EMBL/GenBank/DDBJ whole genome shotgun (WGS) entry which is preliminary data.</text>
</comment>
<organism evidence="1 2">
    <name type="scientific">Catharanthus roseus</name>
    <name type="common">Madagascar periwinkle</name>
    <name type="synonym">Vinca rosea</name>
    <dbReference type="NCBI Taxonomy" id="4058"/>
    <lineage>
        <taxon>Eukaryota</taxon>
        <taxon>Viridiplantae</taxon>
        <taxon>Streptophyta</taxon>
        <taxon>Embryophyta</taxon>
        <taxon>Tracheophyta</taxon>
        <taxon>Spermatophyta</taxon>
        <taxon>Magnoliopsida</taxon>
        <taxon>eudicotyledons</taxon>
        <taxon>Gunneridae</taxon>
        <taxon>Pentapetalae</taxon>
        <taxon>asterids</taxon>
        <taxon>lamiids</taxon>
        <taxon>Gentianales</taxon>
        <taxon>Apocynaceae</taxon>
        <taxon>Rauvolfioideae</taxon>
        <taxon>Vinceae</taxon>
        <taxon>Catharanthinae</taxon>
        <taxon>Catharanthus</taxon>
    </lineage>
</organism>
<evidence type="ECO:0000313" key="1">
    <source>
        <dbReference type="EMBL" id="KAI5658609.1"/>
    </source>
</evidence>
<gene>
    <name evidence="1" type="ORF">M9H77_27402</name>
</gene>
<dbReference type="Proteomes" id="UP001060085">
    <property type="component" value="Linkage Group LG06"/>
</dbReference>
<protein>
    <submittedName>
        <fullName evidence="1">Uncharacterized protein</fullName>
    </submittedName>
</protein>
<dbReference type="EMBL" id="CM044706">
    <property type="protein sequence ID" value="KAI5658609.1"/>
    <property type="molecule type" value="Genomic_DNA"/>
</dbReference>
<reference evidence="2" key="1">
    <citation type="journal article" date="2023" name="Nat. Plants">
        <title>Single-cell RNA sequencing provides a high-resolution roadmap for understanding the multicellular compartmentation of specialized metabolism.</title>
        <authorList>
            <person name="Sun S."/>
            <person name="Shen X."/>
            <person name="Li Y."/>
            <person name="Li Y."/>
            <person name="Wang S."/>
            <person name="Li R."/>
            <person name="Zhang H."/>
            <person name="Shen G."/>
            <person name="Guo B."/>
            <person name="Wei J."/>
            <person name="Xu J."/>
            <person name="St-Pierre B."/>
            <person name="Chen S."/>
            <person name="Sun C."/>
        </authorList>
    </citation>
    <scope>NUCLEOTIDE SEQUENCE [LARGE SCALE GENOMIC DNA]</scope>
</reference>
<evidence type="ECO:0000313" key="2">
    <source>
        <dbReference type="Proteomes" id="UP001060085"/>
    </source>
</evidence>
<sequence>MATDFPDSAAMAATNNLFAAVDMGTNSFKLLIVLFDSSTGHFFTLDQRKESVLLGLDTAQVISPSSVDRAVAVLGKFQQVMHFYHISSSHVRVVATSAVREASNQSDFTETLRQTLDLHIDVLSGLDEARLIYQGVLQFCSLVNFTVLTVDIGGGSTEFVIGNNGNVLHAISLKLGHVTLTQTFIETEKMREHIRSALASSGLVDKIKEYKIDKVVGSSGTIKAIEKAVCEYTINTREIEGVVEVNNRDWKFNEKELTELVERLEVEGQEKREAFFKKRAKFIVAGAILLEEIFKGLGIEEMEVSGYALGEGVIKELIWQVPERSHVLNTNERWMSVVRLAMRFNNKKRMRFASTCVWIAKEIFEGIRRWNELNNEIVMYFEEQDFEYLEAACLLHNIGLYAGKKGYHKKSYCMVMDFDLLQDYSSEEVKLIGLLVKHHRKKFPKGDHKSLGGFTEQVKLKFRMLCSILRLSVVTLQYQPENIQNFKFSTSDMDFKLVLDEARNHPQSLGSLQPLVGGHGAELEKELEHFGMVFQKKLSLLVSSSIT</sequence>
<name>A0ACC0ADA5_CATRO</name>
<keyword evidence="2" id="KW-1185">Reference proteome</keyword>
<proteinExistence type="predicted"/>